<feature type="signal peptide" evidence="4">
    <location>
        <begin position="1"/>
        <end position="24"/>
    </location>
</feature>
<dbReference type="STRING" id="46177.SAMN05660976_06411"/>
<dbReference type="CDD" id="cd00995">
    <property type="entry name" value="PBP2_NikA_DppA_OppA_like"/>
    <property type="match status" value="1"/>
</dbReference>
<sequence>MTPAKTAAATAVLLLATACSAGGAAPPPADTLIWATTSAPNSLDIAHGFNSASTLVQAAVLDSMVGLDERGKPVPRLAAGWTQPDPASYLFTLREDVRFTDGSPLTADDAAFSLRRHLDPAVASQAASYFTMVKKVEAVGAGQVKVTLRRPAPAFLSVSAIAWQVVPRKLAEAHPKDLGSPEVGTLGTGPYKVSRFSLTSGVVLERNEAYWGPRPALRRIEVKSIADPETLRLAVRSGEVDGTSDLNARDARKWTGLPGVKTIFYPGDNISYLSLAVGNGPLADVHVRRAIAYAVNRRAISDLMTAGHGAPAAALLPAPMLTALYGSAPPPLPDYPYDPAKARAELARSAHPGGFTLAVPYAGGGDTGTVMQAVAADLAKIGITLRLEPAPADQYQSRMMEHDRLGIQFVSLAYGTPEPIEVLPDMISRASAQPQGFNFSGYGSAETDEKLDALVSATGEDAKAQVTALLKEIAEQVPYIPLFHTDNAVALSERFTASLGTWTTDMFARIRPAGR</sequence>
<dbReference type="GO" id="GO:1904680">
    <property type="term" value="F:peptide transmembrane transporter activity"/>
    <property type="evidence" value="ECO:0007669"/>
    <property type="project" value="TreeGrafter"/>
</dbReference>
<evidence type="ECO:0000256" key="1">
    <source>
        <dbReference type="ARBA" id="ARBA00005695"/>
    </source>
</evidence>
<reference evidence="6 7" key="1">
    <citation type="submission" date="2016-10" db="EMBL/GenBank/DDBJ databases">
        <authorList>
            <person name="de Groot N.N."/>
        </authorList>
    </citation>
    <scope>NUCLEOTIDE SEQUENCE [LARGE SCALE GENOMIC DNA]</scope>
    <source>
        <strain evidence="6 7">DSM 43357</strain>
    </source>
</reference>
<evidence type="ECO:0000256" key="2">
    <source>
        <dbReference type="ARBA" id="ARBA00022448"/>
    </source>
</evidence>
<feature type="domain" description="Solute-binding protein family 5" evidence="5">
    <location>
        <begin position="72"/>
        <end position="420"/>
    </location>
</feature>
<evidence type="ECO:0000259" key="5">
    <source>
        <dbReference type="Pfam" id="PF00496"/>
    </source>
</evidence>
<keyword evidence="2" id="KW-0813">Transport</keyword>
<feature type="chain" id="PRO_5011457413" evidence="4">
    <location>
        <begin position="25"/>
        <end position="515"/>
    </location>
</feature>
<dbReference type="PANTHER" id="PTHR30290:SF9">
    <property type="entry name" value="OLIGOPEPTIDE-BINDING PROTEIN APPA"/>
    <property type="match status" value="1"/>
</dbReference>
<organism evidence="6 7">
    <name type="scientific">Nonomuraea pusilla</name>
    <dbReference type="NCBI Taxonomy" id="46177"/>
    <lineage>
        <taxon>Bacteria</taxon>
        <taxon>Bacillati</taxon>
        <taxon>Actinomycetota</taxon>
        <taxon>Actinomycetes</taxon>
        <taxon>Streptosporangiales</taxon>
        <taxon>Streptosporangiaceae</taxon>
        <taxon>Nonomuraea</taxon>
    </lineage>
</organism>
<protein>
    <submittedName>
        <fullName evidence="6">Peptide/nickel transport system substrate-binding protein</fullName>
    </submittedName>
</protein>
<accession>A0A1H8CJK1</accession>
<dbReference type="PROSITE" id="PS51257">
    <property type="entry name" value="PROKAR_LIPOPROTEIN"/>
    <property type="match status" value="1"/>
</dbReference>
<dbReference type="EMBL" id="FOBF01000019">
    <property type="protein sequence ID" value="SEM94277.1"/>
    <property type="molecule type" value="Genomic_DNA"/>
</dbReference>
<dbReference type="GO" id="GO:0015833">
    <property type="term" value="P:peptide transport"/>
    <property type="evidence" value="ECO:0007669"/>
    <property type="project" value="TreeGrafter"/>
</dbReference>
<dbReference type="Gene3D" id="3.10.105.10">
    <property type="entry name" value="Dipeptide-binding Protein, Domain 3"/>
    <property type="match status" value="1"/>
</dbReference>
<dbReference type="Pfam" id="PF00496">
    <property type="entry name" value="SBP_bac_5"/>
    <property type="match status" value="1"/>
</dbReference>
<comment type="similarity">
    <text evidence="1">Belongs to the bacterial solute-binding protein 5 family.</text>
</comment>
<dbReference type="InterPro" id="IPR030678">
    <property type="entry name" value="Peptide/Ni-bd"/>
</dbReference>
<dbReference type="AlphaFoldDB" id="A0A1H8CJK1"/>
<evidence type="ECO:0000256" key="3">
    <source>
        <dbReference type="ARBA" id="ARBA00022729"/>
    </source>
</evidence>
<dbReference type="PANTHER" id="PTHR30290">
    <property type="entry name" value="PERIPLASMIC BINDING COMPONENT OF ABC TRANSPORTER"/>
    <property type="match status" value="1"/>
</dbReference>
<dbReference type="PIRSF" id="PIRSF002741">
    <property type="entry name" value="MppA"/>
    <property type="match status" value="1"/>
</dbReference>
<dbReference type="GO" id="GO:0043190">
    <property type="term" value="C:ATP-binding cassette (ABC) transporter complex"/>
    <property type="evidence" value="ECO:0007669"/>
    <property type="project" value="InterPro"/>
</dbReference>
<dbReference type="GO" id="GO:0042597">
    <property type="term" value="C:periplasmic space"/>
    <property type="evidence" value="ECO:0007669"/>
    <property type="project" value="UniProtKB-ARBA"/>
</dbReference>
<evidence type="ECO:0000256" key="4">
    <source>
        <dbReference type="SAM" id="SignalP"/>
    </source>
</evidence>
<evidence type="ECO:0000313" key="6">
    <source>
        <dbReference type="EMBL" id="SEM94277.1"/>
    </source>
</evidence>
<evidence type="ECO:0000313" key="7">
    <source>
        <dbReference type="Proteomes" id="UP000198953"/>
    </source>
</evidence>
<dbReference type="Proteomes" id="UP000198953">
    <property type="component" value="Unassembled WGS sequence"/>
</dbReference>
<dbReference type="SUPFAM" id="SSF53850">
    <property type="entry name" value="Periplasmic binding protein-like II"/>
    <property type="match status" value="1"/>
</dbReference>
<dbReference type="InterPro" id="IPR000914">
    <property type="entry name" value="SBP_5_dom"/>
</dbReference>
<dbReference type="OrthoDB" id="5243526at2"/>
<gene>
    <name evidence="6" type="ORF">SAMN05660976_06411</name>
</gene>
<name>A0A1H8CJK1_9ACTN</name>
<dbReference type="RefSeq" id="WP_091104309.1">
    <property type="nucleotide sequence ID" value="NZ_FOBF01000019.1"/>
</dbReference>
<proteinExistence type="inferred from homology"/>
<dbReference type="Gene3D" id="3.40.190.10">
    <property type="entry name" value="Periplasmic binding protein-like II"/>
    <property type="match status" value="1"/>
</dbReference>
<dbReference type="InterPro" id="IPR039424">
    <property type="entry name" value="SBP_5"/>
</dbReference>
<keyword evidence="3 4" id="KW-0732">Signal</keyword>
<keyword evidence="7" id="KW-1185">Reference proteome</keyword>